<comment type="subunit">
    <text evidence="3">Homodimer.</text>
</comment>
<evidence type="ECO:0000313" key="9">
    <source>
        <dbReference type="Proteomes" id="UP000076088"/>
    </source>
</evidence>
<sequence length="408" mass="42826">MSGGQLFGALDRQPPDALLAVIGMHRADPRPDKIDVGVGVYRDASGATPVMRAVKQAEARLLAAQPSKAYLGAEGDQRFTDLLAGIALGPELAASDRITGVQTPGGTGALRLGAELLARSGAGTIWVGTPTWPNHGPIFREAGLTVRHHAYFDAETAGIDEQAFLSSLDAAAPGDVVLLHGCCHNPTGTALSPDQWQRLVAKLAERRLIPFVDLAYQGLGRGLDADAAGTRTLLAAVPEALLAYSCDKNFALYRERVGALWVQSATPETGAAVRDTMLVLARSLWSMPPDHGAAVVRVILEDDDLAAEWRAELDAMCARINRLRTLLAAIHPALASIADQQGLFALLPIDAAAVEALRAQHAIYMPASGRINIAGLNEDNVARFAAAIAPYLGDEAGAVVPDAAIASV</sequence>
<dbReference type="GO" id="GO:0030170">
    <property type="term" value="F:pyridoxal phosphate binding"/>
    <property type="evidence" value="ECO:0007669"/>
    <property type="project" value="InterPro"/>
</dbReference>
<dbReference type="GO" id="GO:0005829">
    <property type="term" value="C:cytosol"/>
    <property type="evidence" value="ECO:0007669"/>
    <property type="project" value="TreeGrafter"/>
</dbReference>
<protein>
    <submittedName>
        <fullName evidence="8">Aromatic amino acid aminotransferase</fullName>
    </submittedName>
</protein>
<evidence type="ECO:0000256" key="1">
    <source>
        <dbReference type="ARBA" id="ARBA00001933"/>
    </source>
</evidence>
<evidence type="ECO:0000256" key="5">
    <source>
        <dbReference type="ARBA" id="ARBA00022679"/>
    </source>
</evidence>
<dbReference type="InterPro" id="IPR015422">
    <property type="entry name" value="PyrdxlP-dep_Trfase_small"/>
</dbReference>
<evidence type="ECO:0000256" key="3">
    <source>
        <dbReference type="ARBA" id="ARBA00011738"/>
    </source>
</evidence>
<organism evidence="8 9">
    <name type="scientific">Sphingopyxis macrogoltabida</name>
    <name type="common">Sphingomonas macrogoltabidus</name>
    <dbReference type="NCBI Taxonomy" id="33050"/>
    <lineage>
        <taxon>Bacteria</taxon>
        <taxon>Pseudomonadati</taxon>
        <taxon>Pseudomonadota</taxon>
        <taxon>Alphaproteobacteria</taxon>
        <taxon>Sphingomonadales</taxon>
        <taxon>Sphingomonadaceae</taxon>
        <taxon>Sphingopyxis</taxon>
    </lineage>
</organism>
<name>A0AAC9AWC6_SPHMC</name>
<dbReference type="Gene3D" id="3.40.640.10">
    <property type="entry name" value="Type I PLP-dependent aspartate aminotransferase-like (Major domain)"/>
    <property type="match status" value="1"/>
</dbReference>
<evidence type="ECO:0000313" key="8">
    <source>
        <dbReference type="EMBL" id="AMU91083.1"/>
    </source>
</evidence>
<proteinExistence type="inferred from homology"/>
<accession>A0AAC9AWC6</accession>
<dbReference type="AlphaFoldDB" id="A0AAC9AWC6"/>
<dbReference type="PANTHER" id="PTHR11879:SF22">
    <property type="entry name" value="ASPARTATE AMINOTRANSFERASE, MITOCHONDRIAL"/>
    <property type="match status" value="1"/>
</dbReference>
<dbReference type="GO" id="GO:0042802">
    <property type="term" value="F:identical protein binding"/>
    <property type="evidence" value="ECO:0007669"/>
    <property type="project" value="TreeGrafter"/>
</dbReference>
<dbReference type="PANTHER" id="PTHR11879">
    <property type="entry name" value="ASPARTATE AMINOTRANSFERASE"/>
    <property type="match status" value="1"/>
</dbReference>
<reference evidence="8 9" key="2">
    <citation type="journal article" date="2016" name="Genome Announc.">
        <title>Complete Genome Sequence of Sphingopyxis macrogoltabida Strain 203N (NBRC 111659), a Polyethylene Glycol Degrader.</title>
        <authorList>
            <person name="Ohtsubo Y."/>
            <person name="Nonoyama S."/>
            <person name="Nagata Y."/>
            <person name="Numata M."/>
            <person name="Tsuchikane K."/>
            <person name="Hosoyama A."/>
            <person name="Yamazoe A."/>
            <person name="Tsuda M."/>
            <person name="Fujita N."/>
            <person name="Kawai F."/>
        </authorList>
    </citation>
    <scope>NUCLEOTIDE SEQUENCE [LARGE SCALE GENOMIC DNA]</scope>
    <source>
        <strain evidence="8 9">203N</strain>
    </source>
</reference>
<keyword evidence="5" id="KW-0808">Transferase</keyword>
<dbReference type="SUPFAM" id="SSF53383">
    <property type="entry name" value="PLP-dependent transferases"/>
    <property type="match status" value="1"/>
</dbReference>
<keyword evidence="4 8" id="KW-0032">Aminotransferase</keyword>
<evidence type="ECO:0000259" key="7">
    <source>
        <dbReference type="Pfam" id="PF00155"/>
    </source>
</evidence>
<dbReference type="NCBIfam" id="NF006719">
    <property type="entry name" value="PRK09257.1"/>
    <property type="match status" value="1"/>
</dbReference>
<dbReference type="InterPro" id="IPR000796">
    <property type="entry name" value="Asp_trans"/>
</dbReference>
<reference evidence="9" key="1">
    <citation type="submission" date="2015-11" db="EMBL/GenBank/DDBJ databases">
        <title>Complete genome sequence of a polyethylene-glycol degrader Sphingopyxis macrogoltabida 203N (NBRC 111659).</title>
        <authorList>
            <person name="Yoshiyuki O."/>
            <person name="Shouta N."/>
            <person name="Nagata Y."/>
            <person name="Numata M."/>
            <person name="Tsuchikane K."/>
            <person name="Hosoyama A."/>
            <person name="Yamazoe A."/>
            <person name="Tsuda M."/>
            <person name="Fujita N."/>
            <person name="Kawai F."/>
        </authorList>
    </citation>
    <scope>NUCLEOTIDE SEQUENCE [LARGE SCALE GENOMIC DNA]</scope>
    <source>
        <strain evidence="9">203N</strain>
    </source>
</reference>
<dbReference type="KEGG" id="smaz:LH19_18330"/>
<dbReference type="Gene3D" id="3.90.1150.10">
    <property type="entry name" value="Aspartate Aminotransferase, domain 1"/>
    <property type="match status" value="1"/>
</dbReference>
<dbReference type="CDD" id="cd00609">
    <property type="entry name" value="AAT_like"/>
    <property type="match status" value="1"/>
</dbReference>
<dbReference type="GO" id="GO:0004069">
    <property type="term" value="F:L-aspartate:2-oxoglutarate aminotransferase activity"/>
    <property type="evidence" value="ECO:0007669"/>
    <property type="project" value="TreeGrafter"/>
</dbReference>
<evidence type="ECO:0000256" key="2">
    <source>
        <dbReference type="ARBA" id="ARBA00007441"/>
    </source>
</evidence>
<dbReference type="PRINTS" id="PR00799">
    <property type="entry name" value="TRANSAMINASE"/>
</dbReference>
<gene>
    <name evidence="8" type="ORF">ATM17_18895</name>
</gene>
<dbReference type="GO" id="GO:0033585">
    <property type="term" value="P:L-phenylalanine biosynthetic process from chorismate via phenylpyruvate"/>
    <property type="evidence" value="ECO:0007669"/>
    <property type="project" value="TreeGrafter"/>
</dbReference>
<keyword evidence="9" id="KW-1185">Reference proteome</keyword>
<comment type="similarity">
    <text evidence="2">Belongs to the class-I pyridoxal-phosphate-dependent aminotransferase family.</text>
</comment>
<dbReference type="InterPro" id="IPR004839">
    <property type="entry name" value="Aminotransferase_I/II_large"/>
</dbReference>
<evidence type="ECO:0000256" key="6">
    <source>
        <dbReference type="ARBA" id="ARBA00022898"/>
    </source>
</evidence>
<evidence type="ECO:0000256" key="4">
    <source>
        <dbReference type="ARBA" id="ARBA00022576"/>
    </source>
</evidence>
<dbReference type="InterPro" id="IPR015424">
    <property type="entry name" value="PyrdxlP-dep_Trfase"/>
</dbReference>
<dbReference type="RefSeq" id="WP_054730976.1">
    <property type="nucleotide sequence ID" value="NZ_CP009429.1"/>
</dbReference>
<dbReference type="GO" id="GO:0004838">
    <property type="term" value="F:L-tyrosine-2-oxoglutarate transaminase activity"/>
    <property type="evidence" value="ECO:0007669"/>
    <property type="project" value="TreeGrafter"/>
</dbReference>
<feature type="domain" description="Aminotransferase class I/classII large" evidence="7">
    <location>
        <begin position="32"/>
        <end position="388"/>
    </location>
</feature>
<dbReference type="EMBL" id="CP013344">
    <property type="protein sequence ID" value="AMU91083.1"/>
    <property type="molecule type" value="Genomic_DNA"/>
</dbReference>
<dbReference type="InterPro" id="IPR015421">
    <property type="entry name" value="PyrdxlP-dep_Trfase_major"/>
</dbReference>
<dbReference type="Proteomes" id="UP000076088">
    <property type="component" value="Chromosome"/>
</dbReference>
<keyword evidence="6" id="KW-0663">Pyridoxal phosphate</keyword>
<comment type="cofactor">
    <cofactor evidence="1">
        <name>pyridoxal 5'-phosphate</name>
        <dbReference type="ChEBI" id="CHEBI:597326"/>
    </cofactor>
</comment>
<dbReference type="Pfam" id="PF00155">
    <property type="entry name" value="Aminotran_1_2"/>
    <property type="match status" value="1"/>
</dbReference>